<gene>
    <name evidence="2" type="ORF">B296_00017051</name>
</gene>
<dbReference type="EMBL" id="AMZH03007948">
    <property type="protein sequence ID" value="RRT60050.1"/>
    <property type="molecule type" value="Genomic_DNA"/>
</dbReference>
<evidence type="ECO:0000313" key="3">
    <source>
        <dbReference type="Proteomes" id="UP000287651"/>
    </source>
</evidence>
<sequence length="203" mass="21841">MWRTLNASPPATSPVVYEVLSRRVGFSLSTRILIFSLFITTLSPLSYFLTRKRRRRGDLSRSFQSFGLPLLTAPSRSTGSSDASSDLEDRISDRLASSRIGSPSVSAVDFRSRSSPLDEETGKVKIVVTTMNHAGAPPPTPAAAPPPPIPVGLAAALPPNTEVQGDGKGVSEKVDWLNLPCPVPFEEIQREALSESYSISCSL</sequence>
<dbReference type="Proteomes" id="UP000287651">
    <property type="component" value="Unassembled WGS sequence"/>
</dbReference>
<keyword evidence="1" id="KW-0472">Membrane</keyword>
<evidence type="ECO:0000313" key="2">
    <source>
        <dbReference type="EMBL" id="RRT60050.1"/>
    </source>
</evidence>
<protein>
    <submittedName>
        <fullName evidence="2">Uncharacterized protein</fullName>
    </submittedName>
</protein>
<accession>A0A426Z7T1</accession>
<keyword evidence="1" id="KW-1133">Transmembrane helix</keyword>
<organism evidence="2 3">
    <name type="scientific">Ensete ventricosum</name>
    <name type="common">Abyssinian banana</name>
    <name type="synonym">Musa ensete</name>
    <dbReference type="NCBI Taxonomy" id="4639"/>
    <lineage>
        <taxon>Eukaryota</taxon>
        <taxon>Viridiplantae</taxon>
        <taxon>Streptophyta</taxon>
        <taxon>Embryophyta</taxon>
        <taxon>Tracheophyta</taxon>
        <taxon>Spermatophyta</taxon>
        <taxon>Magnoliopsida</taxon>
        <taxon>Liliopsida</taxon>
        <taxon>Zingiberales</taxon>
        <taxon>Musaceae</taxon>
        <taxon>Ensete</taxon>
    </lineage>
</organism>
<proteinExistence type="predicted"/>
<dbReference type="AlphaFoldDB" id="A0A426Z7T1"/>
<evidence type="ECO:0000256" key="1">
    <source>
        <dbReference type="SAM" id="Phobius"/>
    </source>
</evidence>
<feature type="transmembrane region" description="Helical" evidence="1">
    <location>
        <begin position="32"/>
        <end position="50"/>
    </location>
</feature>
<comment type="caution">
    <text evidence="2">The sequence shown here is derived from an EMBL/GenBank/DDBJ whole genome shotgun (WGS) entry which is preliminary data.</text>
</comment>
<keyword evidence="1" id="KW-0812">Transmembrane</keyword>
<name>A0A426Z7T1_ENSVE</name>
<reference evidence="2 3" key="1">
    <citation type="journal article" date="2014" name="Agronomy (Basel)">
        <title>A Draft Genome Sequence for Ensete ventricosum, the Drought-Tolerant Tree Against Hunger.</title>
        <authorList>
            <person name="Harrison J."/>
            <person name="Moore K.A."/>
            <person name="Paszkiewicz K."/>
            <person name="Jones T."/>
            <person name="Grant M."/>
            <person name="Ambacheew D."/>
            <person name="Muzemil S."/>
            <person name="Studholme D.J."/>
        </authorList>
    </citation>
    <scope>NUCLEOTIDE SEQUENCE [LARGE SCALE GENOMIC DNA]</scope>
</reference>